<comment type="caution">
    <text evidence="1">The sequence shown here is derived from an EMBL/GenBank/DDBJ whole genome shotgun (WGS) entry which is preliminary data.</text>
</comment>
<organism evidence="1 2">
    <name type="scientific">Herbiconiux oxytropis</name>
    <dbReference type="NCBI Taxonomy" id="2970915"/>
    <lineage>
        <taxon>Bacteria</taxon>
        <taxon>Bacillati</taxon>
        <taxon>Actinomycetota</taxon>
        <taxon>Actinomycetes</taxon>
        <taxon>Micrococcales</taxon>
        <taxon>Microbacteriaceae</taxon>
        <taxon>Herbiconiux</taxon>
    </lineage>
</organism>
<dbReference type="InterPro" id="IPR023393">
    <property type="entry name" value="START-like_dom_sf"/>
</dbReference>
<reference evidence="1" key="1">
    <citation type="submission" date="2022-08" db="EMBL/GenBank/DDBJ databases">
        <authorList>
            <person name="Deng Y."/>
            <person name="Han X.-F."/>
            <person name="Zhang Y.-Q."/>
        </authorList>
    </citation>
    <scope>NUCLEOTIDE SEQUENCE</scope>
    <source>
        <strain evidence="1">CPCC 203407</strain>
    </source>
</reference>
<sequence>MTWNVRHLTTTIDAASEAVVAVAGDPAQLPRWAAGLSAGIRQEDDGRWVTDSPMGEVEVRFVGPLGAGVLDHDVVLPNGSVTRNPVRVLPNDEGSEVVFTLFQRTGMSDADFAADARQVQEDLDRLASLFRG</sequence>
<dbReference type="SUPFAM" id="SSF55961">
    <property type="entry name" value="Bet v1-like"/>
    <property type="match status" value="1"/>
</dbReference>
<keyword evidence="2" id="KW-1185">Reference proteome</keyword>
<evidence type="ECO:0000313" key="1">
    <source>
        <dbReference type="EMBL" id="MCS5725325.1"/>
    </source>
</evidence>
<dbReference type="RefSeq" id="WP_259525801.1">
    <property type="nucleotide sequence ID" value="NZ_JANLCK010000002.1"/>
</dbReference>
<dbReference type="Proteomes" id="UP001165587">
    <property type="component" value="Unassembled WGS sequence"/>
</dbReference>
<dbReference type="AlphaFoldDB" id="A0AA41XFK9"/>
<dbReference type="EMBL" id="JANLCK010000002">
    <property type="protein sequence ID" value="MCS5725325.1"/>
    <property type="molecule type" value="Genomic_DNA"/>
</dbReference>
<gene>
    <name evidence="1" type="ORF">N1028_05390</name>
</gene>
<name>A0AA41XFK9_9MICO</name>
<proteinExistence type="predicted"/>
<protein>
    <submittedName>
        <fullName evidence="1">SRPBCC family protein</fullName>
    </submittedName>
</protein>
<accession>A0AA41XFK9</accession>
<evidence type="ECO:0000313" key="2">
    <source>
        <dbReference type="Proteomes" id="UP001165587"/>
    </source>
</evidence>
<dbReference type="Gene3D" id="3.30.530.20">
    <property type="match status" value="1"/>
</dbReference>